<dbReference type="OrthoDB" id="7362103at2"/>
<dbReference type="EMBL" id="JACIJR010000002">
    <property type="protein sequence ID" value="MBB5728687.1"/>
    <property type="molecule type" value="Genomic_DNA"/>
</dbReference>
<dbReference type="Proteomes" id="UP000546701">
    <property type="component" value="Unassembled WGS sequence"/>
</dbReference>
<feature type="chain" id="PRO_5031261736" description="DUF4174 domain-containing protein" evidence="2">
    <location>
        <begin position="22"/>
        <end position="131"/>
    </location>
</feature>
<gene>
    <name evidence="4" type="ORF">FHS99_001157</name>
</gene>
<protein>
    <recommendedName>
        <fullName evidence="3">DUF4174 domain-containing protein</fullName>
    </recommendedName>
</protein>
<comment type="caution">
    <text evidence="4">The sequence shown here is derived from an EMBL/GenBank/DDBJ whole genome shotgun (WGS) entry which is preliminary data.</text>
</comment>
<reference evidence="4 5" key="1">
    <citation type="submission" date="2020-08" db="EMBL/GenBank/DDBJ databases">
        <title>Genomic Encyclopedia of Type Strains, Phase IV (KMG-IV): sequencing the most valuable type-strain genomes for metagenomic binning, comparative biology and taxonomic classification.</title>
        <authorList>
            <person name="Goeker M."/>
        </authorList>
    </citation>
    <scope>NUCLEOTIDE SEQUENCE [LARGE SCALE GENOMIC DNA]</scope>
    <source>
        <strain evidence="4 5">DSM 103336</strain>
    </source>
</reference>
<organism evidence="4 5">
    <name type="scientific">Sphingomonas prati</name>
    <dbReference type="NCBI Taxonomy" id="1843237"/>
    <lineage>
        <taxon>Bacteria</taxon>
        <taxon>Pseudomonadati</taxon>
        <taxon>Pseudomonadota</taxon>
        <taxon>Alphaproteobacteria</taxon>
        <taxon>Sphingomonadales</taxon>
        <taxon>Sphingomonadaceae</taxon>
        <taxon>Sphingomonas</taxon>
    </lineage>
</organism>
<name>A0A7W9F0R8_9SPHN</name>
<evidence type="ECO:0000313" key="4">
    <source>
        <dbReference type="EMBL" id="MBB5728687.1"/>
    </source>
</evidence>
<keyword evidence="1 2" id="KW-0732">Signal</keyword>
<dbReference type="Pfam" id="PF13778">
    <property type="entry name" value="DUF4174"/>
    <property type="match status" value="1"/>
</dbReference>
<dbReference type="AlphaFoldDB" id="A0A7W9F0R8"/>
<sequence>MNPFVLLAALPLMAMAPMTIAAMQWERRVLLVSASAADDAMLAEQRRVVARWKAEGEARDLSVVEVVGERVVGAADRAASLRRRYGLPASGFGAVLIGKDGGVKLRSSRPLSSAVLAEAIDAMPMRRSGGR</sequence>
<keyword evidence="5" id="KW-1185">Reference proteome</keyword>
<feature type="signal peptide" evidence="2">
    <location>
        <begin position="1"/>
        <end position="21"/>
    </location>
</feature>
<evidence type="ECO:0000256" key="2">
    <source>
        <dbReference type="SAM" id="SignalP"/>
    </source>
</evidence>
<accession>A0A7W9F0R8</accession>
<evidence type="ECO:0000256" key="1">
    <source>
        <dbReference type="ARBA" id="ARBA00022729"/>
    </source>
</evidence>
<dbReference type="InterPro" id="IPR025232">
    <property type="entry name" value="DUF4174"/>
</dbReference>
<evidence type="ECO:0000313" key="5">
    <source>
        <dbReference type="Proteomes" id="UP000546701"/>
    </source>
</evidence>
<proteinExistence type="predicted"/>
<dbReference type="RefSeq" id="WP_157177466.1">
    <property type="nucleotide sequence ID" value="NZ_BMJP01000001.1"/>
</dbReference>
<evidence type="ECO:0000259" key="3">
    <source>
        <dbReference type="Pfam" id="PF13778"/>
    </source>
</evidence>
<feature type="domain" description="DUF4174" evidence="3">
    <location>
        <begin position="21"/>
        <end position="128"/>
    </location>
</feature>